<gene>
    <name evidence="2" type="ORF">S06H3_33357</name>
</gene>
<organism evidence="2">
    <name type="scientific">marine sediment metagenome</name>
    <dbReference type="NCBI Taxonomy" id="412755"/>
    <lineage>
        <taxon>unclassified sequences</taxon>
        <taxon>metagenomes</taxon>
        <taxon>ecological metagenomes</taxon>
    </lineage>
</organism>
<dbReference type="EMBL" id="BARV01019902">
    <property type="protein sequence ID" value="GAI21259.1"/>
    <property type="molecule type" value="Genomic_DNA"/>
</dbReference>
<dbReference type="AlphaFoldDB" id="X1NRH5"/>
<feature type="region of interest" description="Disordered" evidence="1">
    <location>
        <begin position="38"/>
        <end position="57"/>
    </location>
</feature>
<name>X1NRH5_9ZZZZ</name>
<proteinExistence type="predicted"/>
<evidence type="ECO:0000256" key="1">
    <source>
        <dbReference type="SAM" id="MobiDB-lite"/>
    </source>
</evidence>
<comment type="caution">
    <text evidence="2">The sequence shown here is derived from an EMBL/GenBank/DDBJ whole genome shotgun (WGS) entry which is preliminary data.</text>
</comment>
<feature type="compositionally biased region" description="Polar residues" evidence="1">
    <location>
        <begin position="44"/>
        <end position="57"/>
    </location>
</feature>
<reference evidence="2" key="1">
    <citation type="journal article" date="2014" name="Front. Microbiol.">
        <title>High frequency of phylogenetically diverse reductive dehalogenase-homologous genes in deep subseafloor sedimentary metagenomes.</title>
        <authorList>
            <person name="Kawai M."/>
            <person name="Futagami T."/>
            <person name="Toyoda A."/>
            <person name="Takaki Y."/>
            <person name="Nishi S."/>
            <person name="Hori S."/>
            <person name="Arai W."/>
            <person name="Tsubouchi T."/>
            <person name="Morono Y."/>
            <person name="Uchiyama I."/>
            <person name="Ito T."/>
            <person name="Fujiyama A."/>
            <person name="Inagaki F."/>
            <person name="Takami H."/>
        </authorList>
    </citation>
    <scope>NUCLEOTIDE SEQUENCE</scope>
    <source>
        <strain evidence="2">Expedition CK06-06</strain>
    </source>
</reference>
<sequence>MKKIYGVLLYALTVMIRLISVGQASRLSMKMDSICRTHKESGRINPTPTSNTNSISG</sequence>
<evidence type="ECO:0000313" key="2">
    <source>
        <dbReference type="EMBL" id="GAI21259.1"/>
    </source>
</evidence>
<accession>X1NRH5</accession>
<protein>
    <submittedName>
        <fullName evidence="2">Uncharacterized protein</fullName>
    </submittedName>
</protein>